<dbReference type="PROSITE" id="PS50883">
    <property type="entry name" value="EAL"/>
    <property type="match status" value="1"/>
</dbReference>
<dbReference type="SMART" id="SM00052">
    <property type="entry name" value="EAL"/>
    <property type="match status" value="1"/>
</dbReference>
<dbReference type="PANTHER" id="PTHR33121">
    <property type="entry name" value="CYCLIC DI-GMP PHOSPHODIESTERASE PDEF"/>
    <property type="match status" value="1"/>
</dbReference>
<evidence type="ECO:0000256" key="1">
    <source>
        <dbReference type="ARBA" id="ARBA00004651"/>
    </source>
</evidence>
<dbReference type="Gene3D" id="3.20.20.450">
    <property type="entry name" value="EAL domain"/>
    <property type="match status" value="1"/>
</dbReference>
<dbReference type="InterPro" id="IPR024744">
    <property type="entry name" value="CSS-motif_dom"/>
</dbReference>
<sequence>MRRWRVVVEAMLIVAAGMLLPLAIAFFLSWRVSINAQQDRVDLLASEAVAQALSVFADARATLHAATETDLPPCSPQHIALLRELMANSLATDNIGYVDNNLVRCTAWGPMTRPVQGAPVHAWLPDGIGLSVNFPGNTLRRWPLMVIKLGKHSVVVAQVRFVLQPTDPDARVEVTAPNGIALATTQRTTGNADIKPPPARAGDLVASREAEGWKVTVRLPRPSFSQQLNATKYLLLSVTIPLAVLFGGIAFWLMRRRLSPRGELELAVRQHEFVVHYQPIIELATSRCIGAEALVRWRRPDGTLVGPDLFIPLAEYTGFIEPITDQVLEAVVADLGDLLRNDRRQHISINVGAADISSGRILAALDDKLARTGIEPQQIWVEATERGFVDIEGARVTLAELHRRGHMTAIDDFGTGYSSLQYLQRLPVDALKIDKSFIEAVGTDAPTRHVTDHIIAMARELMLQIIAEGVETEAQAAYLRRQQVGFAQGWLFSPALPAQEYIAFCRANRAAHGVPEVPPAFTIA</sequence>
<feature type="domain" description="EAL" evidence="11">
    <location>
        <begin position="257"/>
        <end position="509"/>
    </location>
</feature>
<evidence type="ECO:0000256" key="8">
    <source>
        <dbReference type="ARBA" id="ARBA00023136"/>
    </source>
</evidence>
<dbReference type="EMBL" id="JACICD010000002">
    <property type="protein sequence ID" value="MBB3770626.1"/>
    <property type="molecule type" value="Genomic_DNA"/>
</dbReference>
<keyword evidence="13" id="KW-1185">Reference proteome</keyword>
<keyword evidence="6" id="KW-0378">Hydrolase</keyword>
<reference evidence="12 13" key="1">
    <citation type="submission" date="2020-08" db="EMBL/GenBank/DDBJ databases">
        <title>Genomic Encyclopedia of Type Strains, Phase IV (KMG-IV): sequencing the most valuable type-strain genomes for metagenomic binning, comparative biology and taxonomic classification.</title>
        <authorList>
            <person name="Goeker M."/>
        </authorList>
    </citation>
    <scope>NUCLEOTIDE SEQUENCE [LARGE SCALE GENOMIC DNA]</scope>
    <source>
        <strain evidence="12 13">DSM 5895</strain>
    </source>
</reference>
<dbReference type="RefSeq" id="WP_183188813.1">
    <property type="nucleotide sequence ID" value="NZ_JACICD010000002.1"/>
</dbReference>
<evidence type="ECO:0000313" key="13">
    <source>
        <dbReference type="Proteomes" id="UP000533469"/>
    </source>
</evidence>
<evidence type="ECO:0000259" key="11">
    <source>
        <dbReference type="PROSITE" id="PS50883"/>
    </source>
</evidence>
<dbReference type="AlphaFoldDB" id="A0A839Z7V5"/>
<evidence type="ECO:0000256" key="9">
    <source>
        <dbReference type="ARBA" id="ARBA00034290"/>
    </source>
</evidence>
<dbReference type="EC" id="3.1.4.52" evidence="2"/>
<comment type="subcellular location">
    <subcellularLocation>
        <location evidence="1">Cell membrane</location>
        <topology evidence="1">Multi-pass membrane protein</topology>
    </subcellularLocation>
</comment>
<dbReference type="GO" id="GO:0005886">
    <property type="term" value="C:plasma membrane"/>
    <property type="evidence" value="ECO:0007669"/>
    <property type="project" value="UniProtKB-SubCell"/>
</dbReference>
<keyword evidence="5 10" id="KW-0812">Transmembrane</keyword>
<dbReference type="InterPro" id="IPR050706">
    <property type="entry name" value="Cyclic-di-GMP_PDE-like"/>
</dbReference>
<feature type="transmembrane region" description="Helical" evidence="10">
    <location>
        <begin position="233"/>
        <end position="254"/>
    </location>
</feature>
<evidence type="ECO:0000256" key="10">
    <source>
        <dbReference type="SAM" id="Phobius"/>
    </source>
</evidence>
<dbReference type="Proteomes" id="UP000533469">
    <property type="component" value="Unassembled WGS sequence"/>
</dbReference>
<keyword evidence="4" id="KW-0973">c-di-GMP</keyword>
<dbReference type="PANTHER" id="PTHR33121:SF79">
    <property type="entry name" value="CYCLIC DI-GMP PHOSPHODIESTERASE PDED-RELATED"/>
    <property type="match status" value="1"/>
</dbReference>
<evidence type="ECO:0000256" key="2">
    <source>
        <dbReference type="ARBA" id="ARBA00012282"/>
    </source>
</evidence>
<organism evidence="12 13">
    <name type="scientific">Ancylobacter tetraedralis</name>
    <dbReference type="NCBI Taxonomy" id="217068"/>
    <lineage>
        <taxon>Bacteria</taxon>
        <taxon>Pseudomonadati</taxon>
        <taxon>Pseudomonadota</taxon>
        <taxon>Alphaproteobacteria</taxon>
        <taxon>Hyphomicrobiales</taxon>
        <taxon>Xanthobacteraceae</taxon>
        <taxon>Ancylobacter</taxon>
    </lineage>
</organism>
<evidence type="ECO:0000256" key="6">
    <source>
        <dbReference type="ARBA" id="ARBA00022801"/>
    </source>
</evidence>
<dbReference type="SUPFAM" id="SSF141868">
    <property type="entry name" value="EAL domain-like"/>
    <property type="match status" value="1"/>
</dbReference>
<comment type="catalytic activity">
    <reaction evidence="9">
        <text>3',3'-c-di-GMP + H2O = 5'-phosphoguanylyl(3'-&gt;5')guanosine + H(+)</text>
        <dbReference type="Rhea" id="RHEA:24902"/>
        <dbReference type="ChEBI" id="CHEBI:15377"/>
        <dbReference type="ChEBI" id="CHEBI:15378"/>
        <dbReference type="ChEBI" id="CHEBI:58754"/>
        <dbReference type="ChEBI" id="CHEBI:58805"/>
        <dbReference type="EC" id="3.1.4.52"/>
    </reaction>
</comment>
<proteinExistence type="predicted"/>
<evidence type="ECO:0000256" key="7">
    <source>
        <dbReference type="ARBA" id="ARBA00022989"/>
    </source>
</evidence>
<accession>A0A839Z7V5</accession>
<protein>
    <recommendedName>
        <fullName evidence="2">cyclic-guanylate-specific phosphodiesterase</fullName>
        <ecNumber evidence="2">3.1.4.52</ecNumber>
    </recommendedName>
</protein>
<name>A0A839Z7V5_9HYPH</name>
<feature type="transmembrane region" description="Helical" evidence="10">
    <location>
        <begin position="7"/>
        <end position="30"/>
    </location>
</feature>
<dbReference type="GO" id="GO:0071111">
    <property type="term" value="F:cyclic-guanylate-specific phosphodiesterase activity"/>
    <property type="evidence" value="ECO:0007669"/>
    <property type="project" value="UniProtKB-EC"/>
</dbReference>
<dbReference type="CDD" id="cd01948">
    <property type="entry name" value="EAL"/>
    <property type="match status" value="1"/>
</dbReference>
<keyword evidence="3" id="KW-1003">Cell membrane</keyword>
<dbReference type="InterPro" id="IPR035919">
    <property type="entry name" value="EAL_sf"/>
</dbReference>
<keyword evidence="7 10" id="KW-1133">Transmembrane helix</keyword>
<keyword evidence="8 10" id="KW-0472">Membrane</keyword>
<evidence type="ECO:0000256" key="5">
    <source>
        <dbReference type="ARBA" id="ARBA00022692"/>
    </source>
</evidence>
<gene>
    <name evidence="12" type="ORF">FHS55_001221</name>
</gene>
<evidence type="ECO:0000256" key="4">
    <source>
        <dbReference type="ARBA" id="ARBA00022636"/>
    </source>
</evidence>
<dbReference type="Pfam" id="PF00563">
    <property type="entry name" value="EAL"/>
    <property type="match status" value="1"/>
</dbReference>
<dbReference type="Pfam" id="PF12792">
    <property type="entry name" value="CSS-motif"/>
    <property type="match status" value="1"/>
</dbReference>
<evidence type="ECO:0000313" key="12">
    <source>
        <dbReference type="EMBL" id="MBB3770626.1"/>
    </source>
</evidence>
<dbReference type="InterPro" id="IPR001633">
    <property type="entry name" value="EAL_dom"/>
</dbReference>
<evidence type="ECO:0000256" key="3">
    <source>
        <dbReference type="ARBA" id="ARBA00022475"/>
    </source>
</evidence>
<comment type="caution">
    <text evidence="12">The sequence shown here is derived from an EMBL/GenBank/DDBJ whole genome shotgun (WGS) entry which is preliminary data.</text>
</comment>